<dbReference type="Proteomes" id="UP000323876">
    <property type="component" value="Unassembled WGS sequence"/>
</dbReference>
<gene>
    <name evidence="2" type="ORF">F3087_34610</name>
</gene>
<evidence type="ECO:0000256" key="1">
    <source>
        <dbReference type="SAM" id="Phobius"/>
    </source>
</evidence>
<dbReference type="RefSeq" id="WP_150406325.1">
    <property type="nucleotide sequence ID" value="NZ_VXLC01000021.1"/>
</dbReference>
<evidence type="ECO:0000313" key="2">
    <source>
        <dbReference type="EMBL" id="KAA8884346.1"/>
    </source>
</evidence>
<dbReference type="AlphaFoldDB" id="A0A5N0E5V8"/>
<dbReference type="OrthoDB" id="4557985at2"/>
<keyword evidence="3" id="KW-1185">Reference proteome</keyword>
<feature type="transmembrane region" description="Helical" evidence="1">
    <location>
        <begin position="132"/>
        <end position="154"/>
    </location>
</feature>
<organism evidence="2 3">
    <name type="scientific">Nocardia colli</name>
    <dbReference type="NCBI Taxonomy" id="2545717"/>
    <lineage>
        <taxon>Bacteria</taxon>
        <taxon>Bacillati</taxon>
        <taxon>Actinomycetota</taxon>
        <taxon>Actinomycetes</taxon>
        <taxon>Mycobacteriales</taxon>
        <taxon>Nocardiaceae</taxon>
        <taxon>Nocardia</taxon>
    </lineage>
</organism>
<evidence type="ECO:0000313" key="3">
    <source>
        <dbReference type="Proteomes" id="UP000323876"/>
    </source>
</evidence>
<comment type="caution">
    <text evidence="2">The sequence shown here is derived from an EMBL/GenBank/DDBJ whole genome shotgun (WGS) entry which is preliminary data.</text>
</comment>
<feature type="transmembrane region" description="Helical" evidence="1">
    <location>
        <begin position="76"/>
        <end position="97"/>
    </location>
</feature>
<keyword evidence="1" id="KW-0472">Membrane</keyword>
<protein>
    <submittedName>
        <fullName evidence="2">Uncharacterized protein</fullName>
    </submittedName>
</protein>
<reference evidence="2 3" key="1">
    <citation type="submission" date="2019-09" db="EMBL/GenBank/DDBJ databases">
        <authorList>
            <person name="Wang X."/>
        </authorList>
    </citation>
    <scope>NUCLEOTIDE SEQUENCE [LARGE SCALE GENOMIC DNA]</scope>
    <source>
        <strain evidence="2 3">CICC 11023</strain>
    </source>
</reference>
<keyword evidence="1" id="KW-1133">Transmembrane helix</keyword>
<dbReference type="EMBL" id="VXLC01000021">
    <property type="protein sequence ID" value="KAA8884346.1"/>
    <property type="molecule type" value="Genomic_DNA"/>
</dbReference>
<proteinExistence type="predicted"/>
<keyword evidence="1" id="KW-0812">Transmembrane</keyword>
<feature type="transmembrane region" description="Helical" evidence="1">
    <location>
        <begin position="33"/>
        <end position="55"/>
    </location>
</feature>
<accession>A0A5N0E5V8</accession>
<name>A0A5N0E5V8_9NOCA</name>
<sequence>MSGMRRWAVVTAAAILVVQVVDIVARFLVEPGWIFAFLFVFGAPLWLVSFGLLGWMARGISLSSSAFAAATKLRQAIVLTLVWSYLLGLTIFCWFMSDGGDADDWQSPAGRLLGVDGYNSRTPDYLNQAQALAMPALGLGFLALFTASIVYATISIPARATEPAVPVDQDAAQ</sequence>